<dbReference type="CDD" id="cd02144">
    <property type="entry name" value="iodotyrosine_dehalogenase"/>
    <property type="match status" value="1"/>
</dbReference>
<reference evidence="8" key="1">
    <citation type="submission" date="2019-08" db="EMBL/GenBank/DDBJ databases">
        <title>The genome of the North American firefly Photinus pyralis.</title>
        <authorList>
            <consortium name="Photinus pyralis genome working group"/>
            <person name="Fallon T.R."/>
            <person name="Sander Lower S.E."/>
            <person name="Weng J.-K."/>
        </authorList>
    </citation>
    <scope>NUCLEOTIDE SEQUENCE</scope>
    <source>
        <strain evidence="8">TRF0915ILg1</strain>
        <tissue evidence="8">Whole body</tissue>
    </source>
</reference>
<dbReference type="Proteomes" id="UP000801492">
    <property type="component" value="Unassembled WGS sequence"/>
</dbReference>
<dbReference type="GO" id="GO:0006570">
    <property type="term" value="P:tyrosine metabolic process"/>
    <property type="evidence" value="ECO:0007669"/>
    <property type="project" value="TreeGrafter"/>
</dbReference>
<dbReference type="EMBL" id="VTPC01091281">
    <property type="protein sequence ID" value="KAF2878812.1"/>
    <property type="molecule type" value="Genomic_DNA"/>
</dbReference>
<sequence length="299" mass="34659">MPEFLQSRFFDLYWHYFVAGLAVYIGARLTYFFFNSKDKKEEYKNFGNEADFKTPDQIAESKCVEDESEDEEIMPALPANLKHVPLVFEKLPVHETIERSEEFYKFMNMRRTVRRFSDESVPAEVIYNIIKTAGTAPSGAHTEPWTYVLVKSLEIKQQIRQIIEDEEEINYKKRMGKVWTTDLKALRTNWIKEYLTEAPYLILVFKQTYSFRDDGKKKLHYYNEQSVSLAAGMLLTAIHYAGLVSLTSTPLNCGPALRSLLGRPISEKLSLLLPVGYPAKDCVVPDLQRKPLEEILVEF</sequence>
<evidence type="ECO:0000256" key="3">
    <source>
        <dbReference type="ARBA" id="ARBA00022630"/>
    </source>
</evidence>
<dbReference type="Gene3D" id="3.40.109.10">
    <property type="entry name" value="NADH Oxidase"/>
    <property type="match status" value="1"/>
</dbReference>
<keyword evidence="6" id="KW-0472">Membrane</keyword>
<keyword evidence="3" id="KW-0285">Flavoprotein</keyword>
<evidence type="ECO:0000256" key="4">
    <source>
        <dbReference type="ARBA" id="ARBA00022643"/>
    </source>
</evidence>
<keyword evidence="6" id="KW-1133">Transmembrane helix</keyword>
<dbReference type="AlphaFoldDB" id="A0A8K0C6P5"/>
<dbReference type="InterPro" id="IPR029479">
    <property type="entry name" value="Nitroreductase"/>
</dbReference>
<dbReference type="PANTHER" id="PTHR23026:SF90">
    <property type="entry name" value="IODOTYROSINE DEIODINASE 1"/>
    <property type="match status" value="1"/>
</dbReference>
<evidence type="ECO:0000313" key="8">
    <source>
        <dbReference type="EMBL" id="KAF2878812.1"/>
    </source>
</evidence>
<dbReference type="SUPFAM" id="SSF55469">
    <property type="entry name" value="FMN-dependent nitroreductase-like"/>
    <property type="match status" value="1"/>
</dbReference>
<evidence type="ECO:0000256" key="2">
    <source>
        <dbReference type="ARBA" id="ARBA00007118"/>
    </source>
</evidence>
<feature type="transmembrane region" description="Helical" evidence="6">
    <location>
        <begin position="12"/>
        <end position="34"/>
    </location>
</feature>
<dbReference type="GO" id="GO:0032553">
    <property type="term" value="F:ribonucleotide binding"/>
    <property type="evidence" value="ECO:0007669"/>
    <property type="project" value="UniProtKB-ARBA"/>
</dbReference>
<dbReference type="GO" id="GO:0005886">
    <property type="term" value="C:plasma membrane"/>
    <property type="evidence" value="ECO:0007669"/>
    <property type="project" value="TreeGrafter"/>
</dbReference>
<dbReference type="GO" id="GO:0140616">
    <property type="term" value="F:iodotyrosine deiodinase activity"/>
    <property type="evidence" value="ECO:0007669"/>
    <property type="project" value="UniProtKB-ARBA"/>
</dbReference>
<evidence type="ECO:0000256" key="6">
    <source>
        <dbReference type="SAM" id="Phobius"/>
    </source>
</evidence>
<comment type="similarity">
    <text evidence="2">Belongs to the nitroreductase family.</text>
</comment>
<evidence type="ECO:0000259" key="7">
    <source>
        <dbReference type="Pfam" id="PF00881"/>
    </source>
</evidence>
<accession>A0A8K0C6P5</accession>
<comment type="caution">
    <text evidence="8">The sequence shown here is derived from an EMBL/GenBank/DDBJ whole genome shotgun (WGS) entry which is preliminary data.</text>
</comment>
<keyword evidence="4" id="KW-0288">FMN</keyword>
<evidence type="ECO:0000256" key="1">
    <source>
        <dbReference type="ARBA" id="ARBA00001917"/>
    </source>
</evidence>
<evidence type="ECO:0000256" key="5">
    <source>
        <dbReference type="ARBA" id="ARBA00023002"/>
    </source>
</evidence>
<proteinExistence type="inferred from homology"/>
<name>A0A8K0C6P5_IGNLU</name>
<keyword evidence="9" id="KW-1185">Reference proteome</keyword>
<keyword evidence="5" id="KW-0560">Oxidoreductase</keyword>
<dbReference type="PANTHER" id="PTHR23026">
    <property type="entry name" value="NADPH NITROREDUCTASE"/>
    <property type="match status" value="1"/>
</dbReference>
<dbReference type="FunFam" id="3.40.109.10:FF:000004">
    <property type="entry name" value="Iodotyrosine deiodinase 1"/>
    <property type="match status" value="1"/>
</dbReference>
<feature type="domain" description="Nitroreductase" evidence="7">
    <location>
        <begin position="109"/>
        <end position="277"/>
    </location>
</feature>
<organism evidence="8 9">
    <name type="scientific">Ignelater luminosus</name>
    <name type="common">Cucubano</name>
    <name type="synonym">Pyrophorus luminosus</name>
    <dbReference type="NCBI Taxonomy" id="2038154"/>
    <lineage>
        <taxon>Eukaryota</taxon>
        <taxon>Metazoa</taxon>
        <taxon>Ecdysozoa</taxon>
        <taxon>Arthropoda</taxon>
        <taxon>Hexapoda</taxon>
        <taxon>Insecta</taxon>
        <taxon>Pterygota</taxon>
        <taxon>Neoptera</taxon>
        <taxon>Endopterygota</taxon>
        <taxon>Coleoptera</taxon>
        <taxon>Polyphaga</taxon>
        <taxon>Elateriformia</taxon>
        <taxon>Elateroidea</taxon>
        <taxon>Elateridae</taxon>
        <taxon>Agrypninae</taxon>
        <taxon>Pyrophorini</taxon>
        <taxon>Ignelater</taxon>
    </lineage>
</organism>
<evidence type="ECO:0000313" key="9">
    <source>
        <dbReference type="Proteomes" id="UP000801492"/>
    </source>
</evidence>
<gene>
    <name evidence="8" type="ORF">ILUMI_27359</name>
</gene>
<comment type="cofactor">
    <cofactor evidence="1">
        <name>FMN</name>
        <dbReference type="ChEBI" id="CHEBI:58210"/>
    </cofactor>
</comment>
<dbReference type="InterPro" id="IPR050627">
    <property type="entry name" value="Nitroreductase/BluB"/>
</dbReference>
<keyword evidence="6" id="KW-0812">Transmembrane</keyword>
<dbReference type="OrthoDB" id="41362at2759"/>
<dbReference type="InterPro" id="IPR000415">
    <property type="entry name" value="Nitroreductase-like"/>
</dbReference>
<protein>
    <recommendedName>
        <fullName evidence="7">Nitroreductase domain-containing protein</fullName>
    </recommendedName>
</protein>
<dbReference type="Pfam" id="PF00881">
    <property type="entry name" value="Nitroreductase"/>
    <property type="match status" value="1"/>
</dbReference>